<dbReference type="EMBL" id="WSFO01000001">
    <property type="protein sequence ID" value="KAE9632391.1"/>
    <property type="molecule type" value="Genomic_DNA"/>
</dbReference>
<dbReference type="InterPro" id="IPR012292">
    <property type="entry name" value="Globin/Proto"/>
</dbReference>
<comment type="caution">
    <text evidence="3">The sequence shown here is derived from an EMBL/GenBank/DDBJ whole genome shotgun (WGS) entry which is preliminary data.</text>
</comment>
<organism evidence="3 4">
    <name type="scientific">Parasedimentitalea maritima</name>
    <dbReference type="NCBI Taxonomy" id="2578117"/>
    <lineage>
        <taxon>Bacteria</taxon>
        <taxon>Pseudomonadati</taxon>
        <taxon>Pseudomonadota</taxon>
        <taxon>Alphaproteobacteria</taxon>
        <taxon>Rhodobacterales</taxon>
        <taxon>Paracoccaceae</taxon>
        <taxon>Parasedimentitalea</taxon>
    </lineage>
</organism>
<dbReference type="Pfam" id="PF00042">
    <property type="entry name" value="Globin"/>
    <property type="match status" value="1"/>
</dbReference>
<dbReference type="SUPFAM" id="SSF46458">
    <property type="entry name" value="Globin-like"/>
    <property type="match status" value="1"/>
</dbReference>
<sequence>MERDDRKIVTSCFSKVFQKKALLSTKIYAEIFDQIPEAREFMQGDVSQQKEGFVSVLIEAMKMPQTGEAAERRMAELRQLHVTLGVTAQQVERALNIILEVLREGLATDLTAEEQKAWDRVIRTFGLDLAAGLS</sequence>
<dbReference type="RefSeq" id="WP_158976359.1">
    <property type="nucleotide sequence ID" value="NZ_WSFO01000001.1"/>
</dbReference>
<evidence type="ECO:0000259" key="2">
    <source>
        <dbReference type="PROSITE" id="PS01033"/>
    </source>
</evidence>
<protein>
    <recommendedName>
        <fullName evidence="2">Globin domain-containing protein</fullName>
    </recommendedName>
</protein>
<dbReference type="Gene3D" id="1.10.490.10">
    <property type="entry name" value="Globins"/>
    <property type="match status" value="1"/>
</dbReference>
<dbReference type="GO" id="GO:0019825">
    <property type="term" value="F:oxygen binding"/>
    <property type="evidence" value="ECO:0007669"/>
    <property type="project" value="InterPro"/>
</dbReference>
<gene>
    <name evidence="3" type="ORF">GP644_01035</name>
</gene>
<dbReference type="InterPro" id="IPR009050">
    <property type="entry name" value="Globin-like_sf"/>
</dbReference>
<dbReference type="InterPro" id="IPR044399">
    <property type="entry name" value="Mb-like_M"/>
</dbReference>
<dbReference type="CDD" id="cd01040">
    <property type="entry name" value="Mb-like"/>
    <property type="match status" value="1"/>
</dbReference>
<name>A0A6A4RN24_9RHOB</name>
<proteinExistence type="inferred from homology"/>
<dbReference type="Proteomes" id="UP000441586">
    <property type="component" value="Unassembled WGS sequence"/>
</dbReference>
<reference evidence="3 4" key="1">
    <citation type="submission" date="2019-12" db="EMBL/GenBank/DDBJ databases">
        <authorList>
            <person name="Zhang Y.-J."/>
        </authorList>
    </citation>
    <scope>NUCLEOTIDE SEQUENCE [LARGE SCALE GENOMIC DNA]</scope>
    <source>
        <strain evidence="3 4">H18S-6</strain>
    </source>
</reference>
<keyword evidence="1" id="KW-0813">Transport</keyword>
<evidence type="ECO:0000313" key="4">
    <source>
        <dbReference type="Proteomes" id="UP000441586"/>
    </source>
</evidence>
<dbReference type="GO" id="GO:0005344">
    <property type="term" value="F:oxygen carrier activity"/>
    <property type="evidence" value="ECO:0007669"/>
    <property type="project" value="UniProtKB-KW"/>
</dbReference>
<evidence type="ECO:0000313" key="3">
    <source>
        <dbReference type="EMBL" id="KAE9632391.1"/>
    </source>
</evidence>
<keyword evidence="1" id="KW-0349">Heme</keyword>
<accession>A0A6A4RN24</accession>
<comment type="similarity">
    <text evidence="1">Belongs to the globin family.</text>
</comment>
<dbReference type="InterPro" id="IPR000971">
    <property type="entry name" value="Globin"/>
</dbReference>
<dbReference type="PROSITE" id="PS01033">
    <property type="entry name" value="GLOBIN"/>
    <property type="match status" value="1"/>
</dbReference>
<keyword evidence="1" id="KW-0561">Oxygen transport</keyword>
<evidence type="ECO:0000256" key="1">
    <source>
        <dbReference type="RuleBase" id="RU000356"/>
    </source>
</evidence>
<dbReference type="AlphaFoldDB" id="A0A6A4RN24"/>
<dbReference type="GO" id="GO:0020037">
    <property type="term" value="F:heme binding"/>
    <property type="evidence" value="ECO:0007669"/>
    <property type="project" value="InterPro"/>
</dbReference>
<feature type="domain" description="Globin" evidence="2">
    <location>
        <begin position="1"/>
        <end position="134"/>
    </location>
</feature>
<keyword evidence="1" id="KW-0479">Metal-binding</keyword>
<keyword evidence="1" id="KW-0408">Iron</keyword>